<accession>A0A4Q9HH25</accession>
<organism evidence="1 2">
    <name type="scientific">Pedobacter kyonggii</name>
    <dbReference type="NCBI Taxonomy" id="1926871"/>
    <lineage>
        <taxon>Bacteria</taxon>
        <taxon>Pseudomonadati</taxon>
        <taxon>Bacteroidota</taxon>
        <taxon>Sphingobacteriia</taxon>
        <taxon>Sphingobacteriales</taxon>
        <taxon>Sphingobacteriaceae</taxon>
        <taxon>Pedobacter</taxon>
    </lineage>
</organism>
<protein>
    <submittedName>
        <fullName evidence="1">Uncharacterized protein</fullName>
    </submittedName>
</protein>
<gene>
    <name evidence="1" type="ORF">EYS08_00220</name>
</gene>
<keyword evidence="2" id="KW-1185">Reference proteome</keyword>
<dbReference type="Proteomes" id="UP000291819">
    <property type="component" value="Unassembled WGS sequence"/>
</dbReference>
<dbReference type="OrthoDB" id="757707at2"/>
<dbReference type="AlphaFoldDB" id="A0A4Q9HH25"/>
<dbReference type="RefSeq" id="WP_131027869.1">
    <property type="nucleotide sequence ID" value="NZ_SIXF01000001.1"/>
</dbReference>
<name>A0A4Q9HH25_9SPHI</name>
<comment type="caution">
    <text evidence="1">The sequence shown here is derived from an EMBL/GenBank/DDBJ whole genome shotgun (WGS) entry which is preliminary data.</text>
</comment>
<evidence type="ECO:0000313" key="1">
    <source>
        <dbReference type="EMBL" id="TBO44800.1"/>
    </source>
</evidence>
<proteinExistence type="predicted"/>
<reference evidence="1 2" key="1">
    <citation type="submission" date="2019-02" db="EMBL/GenBank/DDBJ databases">
        <title>Pedobacter kyonggii whole genome sequence analysis.</title>
        <authorList>
            <person name="Dahal R.H."/>
        </authorList>
    </citation>
    <scope>NUCLEOTIDE SEQUENCE [LARGE SCALE GENOMIC DNA]</scope>
    <source>
        <strain evidence="1 2">K-4-11-1</strain>
    </source>
</reference>
<sequence length="188" mass="22059">MSAPEHKKNRWLIKDRFFDRHPKELSFTPQSILFGNQKLSAPTITDLSKEEPLEYRFGIRGFEFIIGRKYQLLIKNSDGEMIKISFGSYYGINKVHLYNQYAEILNQLWESYFDGLVDHYLALFSQKTPFTLANVKFDEFGIKIKSATFIKEEEKSLLWPDVGTKNYHTYFAIFSKQNPSNINKGYSI</sequence>
<dbReference type="EMBL" id="SIXF01000001">
    <property type="protein sequence ID" value="TBO44800.1"/>
    <property type="molecule type" value="Genomic_DNA"/>
</dbReference>
<evidence type="ECO:0000313" key="2">
    <source>
        <dbReference type="Proteomes" id="UP000291819"/>
    </source>
</evidence>